<dbReference type="GO" id="GO:0032787">
    <property type="term" value="P:monocarboxylic acid metabolic process"/>
    <property type="evidence" value="ECO:0007669"/>
    <property type="project" value="UniProtKB-ARBA"/>
</dbReference>
<dbReference type="InterPro" id="IPR002347">
    <property type="entry name" value="SDR_fam"/>
</dbReference>
<accession>A0A845SAZ5</accession>
<dbReference type="GO" id="GO:0005737">
    <property type="term" value="C:cytoplasm"/>
    <property type="evidence" value="ECO:0007669"/>
    <property type="project" value="InterPro"/>
</dbReference>
<organism evidence="4 5">
    <name type="scientific">Candidatus Fonsibacter lacus</name>
    <dbReference type="NCBI Taxonomy" id="2576439"/>
    <lineage>
        <taxon>Bacteria</taxon>
        <taxon>Pseudomonadati</taxon>
        <taxon>Pseudomonadota</taxon>
        <taxon>Alphaproteobacteria</taxon>
        <taxon>Candidatus Pelagibacterales</taxon>
        <taxon>Candidatus Pelagibacterales incertae sedis</taxon>
        <taxon>Candidatus Fonsibacter</taxon>
    </lineage>
</organism>
<dbReference type="EMBL" id="RGGN01000141">
    <property type="protein sequence ID" value="NCU63164.1"/>
    <property type="molecule type" value="Genomic_DNA"/>
</dbReference>
<dbReference type="SMART" id="SM00822">
    <property type="entry name" value="PKS_KR"/>
    <property type="match status" value="1"/>
</dbReference>
<dbReference type="AlphaFoldDB" id="A0A845SAZ5"/>
<dbReference type="PROSITE" id="PS00061">
    <property type="entry name" value="ADH_SHORT"/>
    <property type="match status" value="1"/>
</dbReference>
<dbReference type="EC" id="1.1.1.36" evidence="4"/>
<dbReference type="InterPro" id="IPR011283">
    <property type="entry name" value="Acetoacetyl-CoA_reductase"/>
</dbReference>
<evidence type="ECO:0000256" key="1">
    <source>
        <dbReference type="ARBA" id="ARBA00006484"/>
    </source>
</evidence>
<dbReference type="PANTHER" id="PTHR42879">
    <property type="entry name" value="3-OXOACYL-(ACYL-CARRIER-PROTEIN) REDUCTASE"/>
    <property type="match status" value="1"/>
</dbReference>
<comment type="similarity">
    <text evidence="1">Belongs to the short-chain dehydrogenases/reductases (SDR) family.</text>
</comment>
<reference evidence="4 5" key="1">
    <citation type="submission" date="2018-10" db="EMBL/GenBank/DDBJ databases">
        <title>Iterative Subtractive Binning of Freshwater Chronoseries Metagenomes Recovers Nearly Complete Genomes from over Four Hundred Novel Species.</title>
        <authorList>
            <person name="Rodriguez-R L.M."/>
            <person name="Tsementzi D."/>
            <person name="Luo C."/>
            <person name="Konstantinidis K.T."/>
        </authorList>
    </citation>
    <scope>NUCLEOTIDE SEQUENCE [LARGE SCALE GENOMIC DNA]</scope>
    <source>
        <strain evidence="4">WB7_2B_003</strain>
    </source>
</reference>
<dbReference type="PRINTS" id="PR00080">
    <property type="entry name" value="SDRFAMILY"/>
</dbReference>
<dbReference type="InterPro" id="IPR050259">
    <property type="entry name" value="SDR"/>
</dbReference>
<evidence type="ECO:0000313" key="5">
    <source>
        <dbReference type="Proteomes" id="UP000572953"/>
    </source>
</evidence>
<dbReference type="FunFam" id="3.40.50.720:FF:000173">
    <property type="entry name" value="3-oxoacyl-[acyl-carrier protein] reductase"/>
    <property type="match status" value="1"/>
</dbReference>
<sequence length="240" mass="25662">MSKVALVTGGTRGIGAAIANKLKEDGFKVVCTYVGKDEPAQVFSKQTGIEVFKFDVAYFESCKAAIAEIEKKYGDVEIVINNAGITKDRFLHKMAPEEWNAVINTNLNSLFNVCRNVIEKMRAKNFGRIVSLSSINGLKGQVGQTNYSAAKAGIIGFSKALALENANKGITINVIAPGYVGTDMVKKIDPTILKGIVSQIPVGRLAEPTEIAALASYLVSDKAGFITGATFSINGGQYMQ</sequence>
<keyword evidence="2 4" id="KW-0560">Oxidoreductase</keyword>
<dbReference type="Proteomes" id="UP000572953">
    <property type="component" value="Unassembled WGS sequence"/>
</dbReference>
<dbReference type="Gene3D" id="3.40.50.720">
    <property type="entry name" value="NAD(P)-binding Rossmann-like Domain"/>
    <property type="match status" value="1"/>
</dbReference>
<dbReference type="Pfam" id="PF13561">
    <property type="entry name" value="adh_short_C2"/>
    <property type="match status" value="1"/>
</dbReference>
<dbReference type="SUPFAM" id="SSF51735">
    <property type="entry name" value="NAD(P)-binding Rossmann-fold domains"/>
    <property type="match status" value="1"/>
</dbReference>
<dbReference type="NCBIfam" id="NF009464">
    <property type="entry name" value="PRK12824.1"/>
    <property type="match status" value="1"/>
</dbReference>
<dbReference type="GO" id="GO:0042619">
    <property type="term" value="P:poly-hydroxybutyrate biosynthetic process"/>
    <property type="evidence" value="ECO:0007669"/>
    <property type="project" value="InterPro"/>
</dbReference>
<feature type="domain" description="Ketoreductase" evidence="3">
    <location>
        <begin position="3"/>
        <end position="183"/>
    </location>
</feature>
<gene>
    <name evidence="4" type="primary">phbB</name>
    <name evidence="4" type="ORF">EBV78_03640</name>
</gene>
<dbReference type="CDD" id="cd05333">
    <property type="entry name" value="BKR_SDR_c"/>
    <property type="match status" value="1"/>
</dbReference>
<protein>
    <submittedName>
        <fullName evidence="4">Acetoacetyl-CoA reductase</fullName>
        <ecNumber evidence="4">1.1.1.36</ecNumber>
    </submittedName>
</protein>
<comment type="caution">
    <text evidence="4">The sequence shown here is derived from an EMBL/GenBank/DDBJ whole genome shotgun (WGS) entry which is preliminary data.</text>
</comment>
<evidence type="ECO:0000256" key="2">
    <source>
        <dbReference type="ARBA" id="ARBA00023002"/>
    </source>
</evidence>
<evidence type="ECO:0000259" key="3">
    <source>
        <dbReference type="SMART" id="SM00822"/>
    </source>
</evidence>
<evidence type="ECO:0000313" key="4">
    <source>
        <dbReference type="EMBL" id="NCU63164.1"/>
    </source>
</evidence>
<dbReference type="PRINTS" id="PR00081">
    <property type="entry name" value="GDHRDH"/>
</dbReference>
<proteinExistence type="inferred from homology"/>
<dbReference type="InterPro" id="IPR020904">
    <property type="entry name" value="Sc_DH/Rdtase_CS"/>
</dbReference>
<dbReference type="NCBIfam" id="TIGR01829">
    <property type="entry name" value="AcAcCoA_reduct"/>
    <property type="match status" value="1"/>
</dbReference>
<name>A0A845SAZ5_9PROT</name>
<dbReference type="InterPro" id="IPR036291">
    <property type="entry name" value="NAD(P)-bd_dom_sf"/>
</dbReference>
<dbReference type="PANTHER" id="PTHR42879:SF2">
    <property type="entry name" value="3-OXOACYL-[ACYL-CARRIER-PROTEIN] REDUCTASE FABG"/>
    <property type="match status" value="1"/>
</dbReference>
<dbReference type="NCBIfam" id="NF009466">
    <property type="entry name" value="PRK12826.1-2"/>
    <property type="match status" value="1"/>
</dbReference>
<dbReference type="InterPro" id="IPR057326">
    <property type="entry name" value="KR_dom"/>
</dbReference>
<dbReference type="GO" id="GO:0018454">
    <property type="term" value="F:acetoacetyl-CoA reductase activity"/>
    <property type="evidence" value="ECO:0007669"/>
    <property type="project" value="UniProtKB-EC"/>
</dbReference>